<dbReference type="PANTHER" id="PTHR10963:SF55">
    <property type="entry name" value="GLYCOSIDE HYDROLASE FAMILY 16 PROTEIN"/>
    <property type="match status" value="1"/>
</dbReference>
<evidence type="ECO:0000313" key="2">
    <source>
        <dbReference type="EMBL" id="KAK3103749.1"/>
    </source>
</evidence>
<evidence type="ECO:0000313" key="3">
    <source>
        <dbReference type="Proteomes" id="UP001186944"/>
    </source>
</evidence>
<dbReference type="InterPro" id="IPR050546">
    <property type="entry name" value="Glycosyl_Hydrlase_16"/>
</dbReference>
<organism evidence="2 3">
    <name type="scientific">Pinctada imbricata</name>
    <name type="common">Atlantic pearl-oyster</name>
    <name type="synonym">Pinctada martensii</name>
    <dbReference type="NCBI Taxonomy" id="66713"/>
    <lineage>
        <taxon>Eukaryota</taxon>
        <taxon>Metazoa</taxon>
        <taxon>Spiralia</taxon>
        <taxon>Lophotrochozoa</taxon>
        <taxon>Mollusca</taxon>
        <taxon>Bivalvia</taxon>
        <taxon>Autobranchia</taxon>
        <taxon>Pteriomorphia</taxon>
        <taxon>Pterioida</taxon>
        <taxon>Pterioidea</taxon>
        <taxon>Pteriidae</taxon>
        <taxon>Pinctada</taxon>
    </lineage>
</organism>
<dbReference type="PANTHER" id="PTHR10963">
    <property type="entry name" value="GLYCOSYL HYDROLASE-RELATED"/>
    <property type="match status" value="1"/>
</dbReference>
<dbReference type="Gene3D" id="2.60.120.200">
    <property type="match status" value="1"/>
</dbReference>
<dbReference type="Proteomes" id="UP001186944">
    <property type="component" value="Unassembled WGS sequence"/>
</dbReference>
<comment type="similarity">
    <text evidence="1">Belongs to the glycosyl hydrolase 16 family.</text>
</comment>
<keyword evidence="3" id="KW-1185">Reference proteome</keyword>
<comment type="caution">
    <text evidence="2">The sequence shown here is derived from an EMBL/GenBank/DDBJ whole genome shotgun (WGS) entry which is preliminary data.</text>
</comment>
<evidence type="ECO:0008006" key="4">
    <source>
        <dbReference type="Google" id="ProtNLM"/>
    </source>
</evidence>
<dbReference type="AlphaFoldDB" id="A0AA88YQQ4"/>
<accession>A0AA88YQQ4</accession>
<sequence length="126" mass="14537">MESRGNLKIHYGGRNHGINEVSSHFHFGPDYRNNIGPRLAHGSKFSNSWHGWHTYALEWPADHMITYVEGEEIMHLRTPNEGWWKRARLFGWNILDKGGKNSPFDQPFQLILNVAVGGNFFPDYAS</sequence>
<dbReference type="SUPFAM" id="SSF49899">
    <property type="entry name" value="Concanavalin A-like lectins/glucanases"/>
    <property type="match status" value="1"/>
</dbReference>
<evidence type="ECO:0000256" key="1">
    <source>
        <dbReference type="ARBA" id="ARBA00006865"/>
    </source>
</evidence>
<dbReference type="EMBL" id="VSWD01000005">
    <property type="protein sequence ID" value="KAK3103749.1"/>
    <property type="molecule type" value="Genomic_DNA"/>
</dbReference>
<protein>
    <recommendedName>
        <fullName evidence="4">GH16 domain-containing protein</fullName>
    </recommendedName>
</protein>
<dbReference type="InterPro" id="IPR013320">
    <property type="entry name" value="ConA-like_dom_sf"/>
</dbReference>
<gene>
    <name evidence="2" type="ORF">FSP39_021608</name>
</gene>
<name>A0AA88YQQ4_PINIB</name>
<reference evidence="2" key="1">
    <citation type="submission" date="2019-08" db="EMBL/GenBank/DDBJ databases">
        <title>The improved chromosome-level genome for the pearl oyster Pinctada fucata martensii using PacBio sequencing and Hi-C.</title>
        <authorList>
            <person name="Zheng Z."/>
        </authorList>
    </citation>
    <scope>NUCLEOTIDE SEQUENCE</scope>
    <source>
        <strain evidence="2">ZZ-2019</strain>
        <tissue evidence="2">Adductor muscle</tissue>
    </source>
</reference>
<proteinExistence type="inferred from homology"/>